<dbReference type="EMBL" id="CP014945">
    <property type="protein sequence ID" value="AMT95941.1"/>
    <property type="molecule type" value="Genomic_DNA"/>
</dbReference>
<dbReference type="InterPro" id="IPR045584">
    <property type="entry name" value="Pilin-like"/>
</dbReference>
<dbReference type="Pfam" id="PF00114">
    <property type="entry name" value="Pilin"/>
    <property type="match status" value="1"/>
</dbReference>
<dbReference type="SUPFAM" id="SSF54523">
    <property type="entry name" value="Pili subunits"/>
    <property type="match status" value="1"/>
</dbReference>
<dbReference type="PROSITE" id="PS00409">
    <property type="entry name" value="PROKAR_NTER_METHYL"/>
    <property type="match status" value="1"/>
</dbReference>
<dbReference type="Proteomes" id="UP000076104">
    <property type="component" value="Chromosome"/>
</dbReference>
<organism evidence="5 6">
    <name type="scientific">Psychrobacter alimentarius</name>
    <dbReference type="NCBI Taxonomy" id="261164"/>
    <lineage>
        <taxon>Bacteria</taxon>
        <taxon>Pseudomonadati</taxon>
        <taxon>Pseudomonadota</taxon>
        <taxon>Gammaproteobacteria</taxon>
        <taxon>Moraxellales</taxon>
        <taxon>Moraxellaceae</taxon>
        <taxon>Psychrobacter</taxon>
    </lineage>
</organism>
<evidence type="ECO:0000256" key="1">
    <source>
        <dbReference type="ARBA" id="ARBA00005233"/>
    </source>
</evidence>
<keyword evidence="2" id="KW-0488">Methylation</keyword>
<dbReference type="Pfam" id="PF07963">
    <property type="entry name" value="N_methyl"/>
    <property type="match status" value="1"/>
</dbReference>
<evidence type="ECO:0000256" key="3">
    <source>
        <dbReference type="RuleBase" id="RU000389"/>
    </source>
</evidence>
<sequence>MHHYILTKKLVVYMFKNNDNAFMTQSGYTLIELMIAVAIIGILATIATTGYYFQIRKTQLITIYQELNNFRMPYQMLIDESATSASFSVTGLNMSAHSKYCRFSVLPPIGDGHAPSAITCHIQNLNYLQNELITLSVTADRKWQCKASDGIPKMYLPSDCK</sequence>
<keyword evidence="4" id="KW-1133">Transmembrane helix</keyword>
<keyword evidence="4" id="KW-0472">Membrane</keyword>
<keyword evidence="6" id="KW-1185">Reference proteome</keyword>
<dbReference type="InterPro" id="IPR001082">
    <property type="entry name" value="Pilin"/>
</dbReference>
<keyword evidence="4" id="KW-0812">Transmembrane</keyword>
<evidence type="ECO:0000256" key="4">
    <source>
        <dbReference type="SAM" id="Phobius"/>
    </source>
</evidence>
<evidence type="ECO:0000313" key="5">
    <source>
        <dbReference type="EMBL" id="AMT95941.1"/>
    </source>
</evidence>
<evidence type="ECO:0000256" key="2">
    <source>
        <dbReference type="ARBA" id="ARBA00022481"/>
    </source>
</evidence>
<gene>
    <name evidence="5" type="ORF">A3K91_0309</name>
</gene>
<reference evidence="5 6" key="1">
    <citation type="submission" date="2016-03" db="EMBL/GenBank/DDBJ databases">
        <title>Genome sequencing of Psychrobacter alimentarius PAMC 27889.</title>
        <authorList>
            <person name="Lee J."/>
            <person name="Kim O.-S."/>
        </authorList>
    </citation>
    <scope>NUCLEOTIDE SEQUENCE [LARGE SCALE GENOMIC DNA]</scope>
    <source>
        <strain evidence="5 6">PAMC 27889</strain>
    </source>
</reference>
<name>A0ABN4N0R0_9GAMM</name>
<comment type="similarity">
    <text evidence="1 3">Belongs to the N-Me-Phe pilin family.</text>
</comment>
<dbReference type="NCBIfam" id="TIGR02532">
    <property type="entry name" value="IV_pilin_GFxxxE"/>
    <property type="match status" value="1"/>
</dbReference>
<accession>A0ABN4N0R0</accession>
<proteinExistence type="inferred from homology"/>
<protein>
    <recommendedName>
        <fullName evidence="7">Prepilin-type N-terminal cleavage/methylation domain-containing protein</fullName>
    </recommendedName>
</protein>
<evidence type="ECO:0000313" key="6">
    <source>
        <dbReference type="Proteomes" id="UP000076104"/>
    </source>
</evidence>
<dbReference type="InterPro" id="IPR012902">
    <property type="entry name" value="N_methyl_site"/>
</dbReference>
<keyword evidence="3" id="KW-0281">Fimbrium</keyword>
<feature type="transmembrane region" description="Helical" evidence="4">
    <location>
        <begin position="33"/>
        <end position="53"/>
    </location>
</feature>
<dbReference type="Gene3D" id="3.30.700.10">
    <property type="entry name" value="Glycoprotein, Type 4 Pilin"/>
    <property type="match status" value="1"/>
</dbReference>
<evidence type="ECO:0008006" key="7">
    <source>
        <dbReference type="Google" id="ProtNLM"/>
    </source>
</evidence>